<organism evidence="10 11">
    <name type="scientific">Chelatococcus asaccharovorans</name>
    <dbReference type="NCBI Taxonomy" id="28210"/>
    <lineage>
        <taxon>Bacteria</taxon>
        <taxon>Pseudomonadati</taxon>
        <taxon>Pseudomonadota</taxon>
        <taxon>Alphaproteobacteria</taxon>
        <taxon>Hyphomicrobiales</taxon>
        <taxon>Chelatococcaceae</taxon>
        <taxon>Chelatococcus</taxon>
    </lineage>
</organism>
<evidence type="ECO:0000256" key="5">
    <source>
        <dbReference type="ARBA" id="ARBA00022970"/>
    </source>
</evidence>
<evidence type="ECO:0000256" key="1">
    <source>
        <dbReference type="ARBA" id="ARBA00004651"/>
    </source>
</evidence>
<name>A0A2V3UJH3_9HYPH</name>
<dbReference type="RefSeq" id="WP_110372527.1">
    <property type="nucleotide sequence ID" value="NZ_CAKNFM010000006.1"/>
</dbReference>
<evidence type="ECO:0000256" key="4">
    <source>
        <dbReference type="ARBA" id="ARBA00022692"/>
    </source>
</evidence>
<keyword evidence="7 9" id="KW-0472">Membrane</keyword>
<keyword evidence="5" id="KW-0029">Amino-acid transport</keyword>
<dbReference type="InterPro" id="IPR052157">
    <property type="entry name" value="BCAA_transport_permease"/>
</dbReference>
<comment type="caution">
    <text evidence="10">The sequence shown here is derived from an EMBL/GenBank/DDBJ whole genome shotgun (WGS) entry which is preliminary data.</text>
</comment>
<proteinExistence type="inferred from homology"/>
<feature type="transmembrane region" description="Helical" evidence="9">
    <location>
        <begin position="264"/>
        <end position="287"/>
    </location>
</feature>
<comment type="subcellular location">
    <subcellularLocation>
        <location evidence="1">Cell membrane</location>
        <topology evidence="1">Multi-pass membrane protein</topology>
    </subcellularLocation>
</comment>
<keyword evidence="6 9" id="KW-1133">Transmembrane helix</keyword>
<dbReference type="GO" id="GO:0022857">
    <property type="term" value="F:transmembrane transporter activity"/>
    <property type="evidence" value="ECO:0007669"/>
    <property type="project" value="InterPro"/>
</dbReference>
<keyword evidence="3" id="KW-1003">Cell membrane</keyword>
<dbReference type="Pfam" id="PF02653">
    <property type="entry name" value="BPD_transp_2"/>
    <property type="match status" value="1"/>
</dbReference>
<evidence type="ECO:0000313" key="11">
    <source>
        <dbReference type="Proteomes" id="UP000248021"/>
    </source>
</evidence>
<dbReference type="PANTHER" id="PTHR11795">
    <property type="entry name" value="BRANCHED-CHAIN AMINO ACID TRANSPORT SYSTEM PERMEASE PROTEIN LIVH"/>
    <property type="match status" value="1"/>
</dbReference>
<dbReference type="OrthoDB" id="9779023at2"/>
<dbReference type="PANTHER" id="PTHR11795:SF451">
    <property type="entry name" value="ABC TRANSPORTER PERMEASE PROTEIN"/>
    <property type="match status" value="1"/>
</dbReference>
<evidence type="ECO:0000256" key="8">
    <source>
        <dbReference type="ARBA" id="ARBA00037998"/>
    </source>
</evidence>
<evidence type="ECO:0000256" key="3">
    <source>
        <dbReference type="ARBA" id="ARBA00022475"/>
    </source>
</evidence>
<evidence type="ECO:0000256" key="9">
    <source>
        <dbReference type="SAM" id="Phobius"/>
    </source>
</evidence>
<evidence type="ECO:0000313" key="10">
    <source>
        <dbReference type="EMBL" id="PXW64444.1"/>
    </source>
</evidence>
<feature type="transmembrane region" description="Helical" evidence="9">
    <location>
        <begin position="187"/>
        <end position="209"/>
    </location>
</feature>
<keyword evidence="11" id="KW-1185">Reference proteome</keyword>
<keyword evidence="2" id="KW-0813">Transport</keyword>
<evidence type="ECO:0000256" key="7">
    <source>
        <dbReference type="ARBA" id="ARBA00023136"/>
    </source>
</evidence>
<accession>A0A2V3UJH3</accession>
<sequence>MLDVLPQVLVSGITLGTIYGLIAFGYQLTYVTSRTVNFGQGEALAVGALVGLSLTPMLGYWAMLPVVIVFGGLYGLVVERIAVRPTLDSPSEGWILATIAFGIVAKNVSENIWGKEDLPFPSPLPPLPIEIGGAFVMPTELLIVGGALLLMVAIELFNRFTLLGRAFAATADEREAAGLVGIDTEKVISGSFALSCATAACAGVLVAPVTLTGPGMGLVLALKGFSAAILGGLTSGLGAVVGGLLIGIAEALTAFYISTGYKEVPGLLILLAALTLKPEGLFGRVLAKKV</sequence>
<dbReference type="AlphaFoldDB" id="A0A2V3UJH3"/>
<dbReference type="EMBL" id="QJJK01000001">
    <property type="protein sequence ID" value="PXW64444.1"/>
    <property type="molecule type" value="Genomic_DNA"/>
</dbReference>
<feature type="transmembrane region" description="Helical" evidence="9">
    <location>
        <begin position="6"/>
        <end position="24"/>
    </location>
</feature>
<comment type="similarity">
    <text evidence="8">Belongs to the binding-protein-dependent transport system permease family. LivHM subfamily.</text>
</comment>
<evidence type="ECO:0000256" key="2">
    <source>
        <dbReference type="ARBA" id="ARBA00022448"/>
    </source>
</evidence>
<gene>
    <name evidence="10" type="ORF">C7450_101199</name>
</gene>
<dbReference type="InterPro" id="IPR001851">
    <property type="entry name" value="ABC_transp_permease"/>
</dbReference>
<dbReference type="CDD" id="cd06582">
    <property type="entry name" value="TM_PBP1_LivH_like"/>
    <property type="match status" value="1"/>
</dbReference>
<dbReference type="GO" id="GO:0005886">
    <property type="term" value="C:plasma membrane"/>
    <property type="evidence" value="ECO:0007669"/>
    <property type="project" value="UniProtKB-SubCell"/>
</dbReference>
<evidence type="ECO:0000256" key="6">
    <source>
        <dbReference type="ARBA" id="ARBA00022989"/>
    </source>
</evidence>
<protein>
    <submittedName>
        <fullName evidence="10">Amino acid/amide ABC transporter membrane protein 1 (HAAT family)</fullName>
    </submittedName>
</protein>
<keyword evidence="4 9" id="KW-0812">Transmembrane</keyword>
<reference evidence="10 11" key="1">
    <citation type="submission" date="2018-05" db="EMBL/GenBank/DDBJ databases">
        <title>Genomic Encyclopedia of Type Strains, Phase IV (KMG-IV): sequencing the most valuable type-strain genomes for metagenomic binning, comparative biology and taxonomic classification.</title>
        <authorList>
            <person name="Goeker M."/>
        </authorList>
    </citation>
    <scope>NUCLEOTIDE SEQUENCE [LARGE SCALE GENOMIC DNA]</scope>
    <source>
        <strain evidence="10 11">DSM 6462</strain>
    </source>
</reference>
<dbReference type="Proteomes" id="UP000248021">
    <property type="component" value="Unassembled WGS sequence"/>
</dbReference>
<dbReference type="GO" id="GO:0006865">
    <property type="term" value="P:amino acid transport"/>
    <property type="evidence" value="ECO:0007669"/>
    <property type="project" value="UniProtKB-KW"/>
</dbReference>
<feature type="transmembrane region" description="Helical" evidence="9">
    <location>
        <begin position="134"/>
        <end position="157"/>
    </location>
</feature>